<name>F9Q9T5_9PAST</name>
<reference evidence="2 3" key="1">
    <citation type="submission" date="2011-07" db="EMBL/GenBank/DDBJ databases">
        <authorList>
            <person name="Harkins D.M."/>
            <person name="Madupu R."/>
            <person name="Durkin A.S."/>
            <person name="Torralba M."/>
            <person name="Methe B."/>
            <person name="Sutton G.G."/>
            <person name="Nelson K.E."/>
        </authorList>
    </citation>
    <scope>NUCLEOTIDE SEQUENCE [LARGE SCALE GENOMIC DNA]</scope>
    <source>
        <strain evidence="2 3">HK 85</strain>
    </source>
</reference>
<dbReference type="SUPFAM" id="SSF88874">
    <property type="entry name" value="Receptor-binding domain of short tail fibre protein gp12"/>
    <property type="match status" value="1"/>
</dbReference>
<proteinExistence type="predicted"/>
<dbReference type="InterPro" id="IPR037053">
    <property type="entry name" value="Phage_tail_collar_dom_sf"/>
</dbReference>
<dbReference type="STRING" id="1035188.HMPREF9952_0788"/>
<dbReference type="AlphaFoldDB" id="F9Q9T5"/>
<dbReference type="EMBL" id="AFUV01000014">
    <property type="protein sequence ID" value="EGV05819.1"/>
    <property type="molecule type" value="Genomic_DNA"/>
</dbReference>
<dbReference type="PANTHER" id="PTHR35191:SF1">
    <property type="entry name" value="PROPHAGE SIDE TAIL FIBER PROTEIN HOMOLOG STFQ-RELATED"/>
    <property type="match status" value="1"/>
</dbReference>
<comment type="caution">
    <text evidence="2">The sequence shown here is derived from an EMBL/GenBank/DDBJ whole genome shotgun (WGS) entry which is preliminary data.</text>
</comment>
<evidence type="ECO:0000313" key="3">
    <source>
        <dbReference type="Proteomes" id="UP000006235"/>
    </source>
</evidence>
<dbReference type="InterPro" id="IPR011083">
    <property type="entry name" value="Phage_tail_collar_dom"/>
</dbReference>
<dbReference type="Pfam" id="PF07484">
    <property type="entry name" value="Collar"/>
    <property type="match status" value="1"/>
</dbReference>
<accession>F9Q9T5</accession>
<dbReference type="InterPro" id="IPR051934">
    <property type="entry name" value="Phage_Tail_Fiber_Structural"/>
</dbReference>
<protein>
    <submittedName>
        <fullName evidence="2">Phage tail collar domain protein</fullName>
    </submittedName>
</protein>
<dbReference type="RefSeq" id="WP_007242774.1">
    <property type="nucleotide sequence ID" value="NZ_AFUV01000014.1"/>
</dbReference>
<feature type="domain" description="Phage tail collar" evidence="1">
    <location>
        <begin position="148"/>
        <end position="195"/>
    </location>
</feature>
<dbReference type="Proteomes" id="UP000006235">
    <property type="component" value="Unassembled WGS sequence"/>
</dbReference>
<dbReference type="Gene3D" id="3.90.1340.10">
    <property type="entry name" value="Phage tail collar domain"/>
    <property type="match status" value="1"/>
</dbReference>
<organism evidence="2 3">
    <name type="scientific">Haemophilus pittmaniae HK 85</name>
    <dbReference type="NCBI Taxonomy" id="1035188"/>
    <lineage>
        <taxon>Bacteria</taxon>
        <taxon>Pseudomonadati</taxon>
        <taxon>Pseudomonadota</taxon>
        <taxon>Gammaproteobacteria</taxon>
        <taxon>Pasteurellales</taxon>
        <taxon>Pasteurellaceae</taxon>
        <taxon>Haemophilus</taxon>
    </lineage>
</organism>
<evidence type="ECO:0000259" key="1">
    <source>
        <dbReference type="Pfam" id="PF07484"/>
    </source>
</evidence>
<gene>
    <name evidence="2" type="ORF">HMPREF9952_0788</name>
</gene>
<evidence type="ECO:0000313" key="2">
    <source>
        <dbReference type="EMBL" id="EGV05819.1"/>
    </source>
</evidence>
<sequence>MGKITEQQQWEEDIYLIEKQDKVLGGELGVINIQAKQLANRTKYLKDQVDTINQNRTGYAPKASPAFTGVPTAPTAALGTNNTQIATTEFVKTAIAALVGSAPAALDTLEELARALAGDANLKATLLAEIGKKANATDFNALHDLFIGIPIPYPLSTVPTGCLAMNGQQFDTRRYPKLAQKYPSGQLPDMRGEFIRGWDNGRGVDAGRDLLSWQYGSLLVQEAHYQVNNVVSPSGNTAENLGWDKTDSSLTNSIKMTTAVADNRAANWFAKPGSFAIDNQVPYVGMIRPRNITFNYICLAE</sequence>
<dbReference type="PANTHER" id="PTHR35191">
    <property type="entry name" value="PROPHAGE SIDE TAIL FIBER PROTEIN HOMOLOG STFQ-RELATED"/>
    <property type="match status" value="1"/>
</dbReference>